<dbReference type="Pfam" id="PF00483">
    <property type="entry name" value="NTP_transferase"/>
    <property type="match status" value="1"/>
</dbReference>
<accession>A0A290Q896</accession>
<sequence>MAGAGQRFVDAGYTVPKPLIDVGGLPMIVHAARSLPKPDLWIFVCRAEHIAQARIDLTLQKLFQPCIVITVDHLTEGQACTCLLARDELRPDDELHIGACDNAMTWAPADYERVMRDPRSDFLVWTFRNNPAVQQDPRMYGWVKTGEDGQITGVSVKVPLSDTPMKDHAVIGAFSFRRAGLFLDACDDMIRANSRIKNEFYVDNAINFALSRGAHGLPFEVDRYICWGTPRDLDTYNYWRGYFLSHS</sequence>
<dbReference type="Proteomes" id="UP000217265">
    <property type="component" value="Chromosome"/>
</dbReference>
<evidence type="ECO:0000313" key="2">
    <source>
        <dbReference type="EMBL" id="ATC64734.1"/>
    </source>
</evidence>
<dbReference type="KEGG" id="vbh:CMV30_12610"/>
<organism evidence="2 3">
    <name type="scientific">Nibricoccus aquaticus</name>
    <dbReference type="NCBI Taxonomy" id="2576891"/>
    <lineage>
        <taxon>Bacteria</taxon>
        <taxon>Pseudomonadati</taxon>
        <taxon>Verrucomicrobiota</taxon>
        <taxon>Opitutia</taxon>
        <taxon>Opitutales</taxon>
        <taxon>Opitutaceae</taxon>
        <taxon>Nibricoccus</taxon>
    </lineage>
</organism>
<keyword evidence="3" id="KW-1185">Reference proteome</keyword>
<feature type="domain" description="Nucleotidyl transferase" evidence="1">
    <location>
        <begin position="2"/>
        <end position="178"/>
    </location>
</feature>
<dbReference type="InterPro" id="IPR029044">
    <property type="entry name" value="Nucleotide-diphossugar_trans"/>
</dbReference>
<dbReference type="AlphaFoldDB" id="A0A290Q896"/>
<evidence type="ECO:0000259" key="1">
    <source>
        <dbReference type="Pfam" id="PF00483"/>
    </source>
</evidence>
<name>A0A290Q896_9BACT</name>
<dbReference type="RefSeq" id="WP_096056365.1">
    <property type="nucleotide sequence ID" value="NZ_CP023344.1"/>
</dbReference>
<dbReference type="SUPFAM" id="SSF53448">
    <property type="entry name" value="Nucleotide-diphospho-sugar transferases"/>
    <property type="match status" value="1"/>
</dbReference>
<reference evidence="2 3" key="1">
    <citation type="submission" date="2017-09" db="EMBL/GenBank/DDBJ databases">
        <title>Complete genome sequence of Verrucomicrobial strain HZ-65, isolated from freshwater.</title>
        <authorList>
            <person name="Choi A."/>
        </authorList>
    </citation>
    <scope>NUCLEOTIDE SEQUENCE [LARGE SCALE GENOMIC DNA]</scope>
    <source>
        <strain evidence="2 3">HZ-65</strain>
    </source>
</reference>
<protein>
    <submittedName>
        <fullName evidence="2">Nucleotidyltransferase</fullName>
    </submittedName>
</protein>
<dbReference type="GO" id="GO:0016740">
    <property type="term" value="F:transferase activity"/>
    <property type="evidence" value="ECO:0007669"/>
    <property type="project" value="UniProtKB-KW"/>
</dbReference>
<dbReference type="EMBL" id="CP023344">
    <property type="protein sequence ID" value="ATC64734.1"/>
    <property type="molecule type" value="Genomic_DNA"/>
</dbReference>
<gene>
    <name evidence="2" type="ORF">CMV30_12610</name>
</gene>
<dbReference type="Gene3D" id="3.90.550.10">
    <property type="entry name" value="Spore Coat Polysaccharide Biosynthesis Protein SpsA, Chain A"/>
    <property type="match status" value="1"/>
</dbReference>
<proteinExistence type="predicted"/>
<evidence type="ECO:0000313" key="3">
    <source>
        <dbReference type="Proteomes" id="UP000217265"/>
    </source>
</evidence>
<dbReference type="InterPro" id="IPR005835">
    <property type="entry name" value="NTP_transferase_dom"/>
</dbReference>
<keyword evidence="2" id="KW-0808">Transferase</keyword>